<keyword evidence="1" id="KW-0540">Nuclease</keyword>
<proteinExistence type="predicted"/>
<dbReference type="EMBL" id="JANFZH010000034">
    <property type="protein sequence ID" value="MCQ4840998.1"/>
    <property type="molecule type" value="Genomic_DNA"/>
</dbReference>
<name>A0ABT1S234_9FIRM</name>
<keyword evidence="1" id="KW-0255">Endonuclease</keyword>
<sequence>MIFACDHCYFLFEAEKQPERCPDCGKKAVRPADEREQDEYQNRRKEFESK</sequence>
<organism evidence="1 2">
    <name type="scientific">Neglectibacter timonensis</name>
    <dbReference type="NCBI Taxonomy" id="1776382"/>
    <lineage>
        <taxon>Bacteria</taxon>
        <taxon>Bacillati</taxon>
        <taxon>Bacillota</taxon>
        <taxon>Clostridia</taxon>
        <taxon>Eubacteriales</taxon>
        <taxon>Oscillospiraceae</taxon>
        <taxon>Neglectibacter</taxon>
    </lineage>
</organism>
<dbReference type="RefSeq" id="WP_256192191.1">
    <property type="nucleotide sequence ID" value="NZ_JANFZG010000034.1"/>
</dbReference>
<keyword evidence="1" id="KW-0378">Hydrolase</keyword>
<dbReference type="Proteomes" id="UP001524473">
    <property type="component" value="Unassembled WGS sequence"/>
</dbReference>
<evidence type="ECO:0000313" key="2">
    <source>
        <dbReference type="Proteomes" id="UP001524473"/>
    </source>
</evidence>
<keyword evidence="2" id="KW-1185">Reference proteome</keyword>
<accession>A0ABT1S234</accession>
<gene>
    <name evidence="1" type="ORF">NE695_13870</name>
</gene>
<comment type="caution">
    <text evidence="1">The sequence shown here is derived from an EMBL/GenBank/DDBJ whole genome shotgun (WGS) entry which is preliminary data.</text>
</comment>
<evidence type="ECO:0000313" key="1">
    <source>
        <dbReference type="EMBL" id="MCQ4840998.1"/>
    </source>
</evidence>
<reference evidence="1 2" key="1">
    <citation type="submission" date="2022-06" db="EMBL/GenBank/DDBJ databases">
        <title>Isolation of gut microbiota from human fecal samples.</title>
        <authorList>
            <person name="Pamer E.G."/>
            <person name="Barat B."/>
            <person name="Waligurski E."/>
            <person name="Medina S."/>
            <person name="Paddock L."/>
            <person name="Mostad J."/>
        </authorList>
    </citation>
    <scope>NUCLEOTIDE SEQUENCE [LARGE SCALE GENOMIC DNA]</scope>
    <source>
        <strain evidence="1 2">DFI.9.73</strain>
    </source>
</reference>
<dbReference type="SUPFAM" id="SSF57802">
    <property type="entry name" value="Rubredoxin-like"/>
    <property type="match status" value="1"/>
</dbReference>
<protein>
    <submittedName>
        <fullName evidence="1">Endonuclease Q family protein</fullName>
    </submittedName>
</protein>
<dbReference type="GO" id="GO:0004519">
    <property type="term" value="F:endonuclease activity"/>
    <property type="evidence" value="ECO:0007669"/>
    <property type="project" value="UniProtKB-KW"/>
</dbReference>